<accession>A0ABZ0UT45</accession>
<evidence type="ECO:0000313" key="3">
    <source>
        <dbReference type="Proteomes" id="UP001326613"/>
    </source>
</evidence>
<sequence length="120" mass="13803">MNDEIKQYLQPGKKNLIIIYVFYLCGSVAPLLPIIGAIVSYYNRNNTKDDIFISHYSFIIRTFAIWVVGTVISMTINATSVMQVVLSMCILIWLILRVTMGLRYLIEDVAHPNPVTYWIK</sequence>
<gene>
    <name evidence="2" type="ORF">Trichorick_00841</name>
</gene>
<keyword evidence="1" id="KW-1133">Transmembrane helix</keyword>
<dbReference type="Proteomes" id="UP001326613">
    <property type="component" value="Chromosome"/>
</dbReference>
<reference evidence="2 3" key="1">
    <citation type="submission" date="2022-10" db="EMBL/GenBank/DDBJ databases">
        <title>Host association and intracellularity evolved multiple times independently in the Rickettsiales.</title>
        <authorList>
            <person name="Castelli M."/>
            <person name="Nardi T."/>
            <person name="Gammuto L."/>
            <person name="Bellinzona G."/>
            <person name="Sabaneyeva E."/>
            <person name="Potekhin A."/>
            <person name="Serra V."/>
            <person name="Petroni G."/>
            <person name="Sassera D."/>
        </authorList>
    </citation>
    <scope>NUCLEOTIDE SEQUENCE [LARGE SCALE GENOMIC DNA]</scope>
    <source>
        <strain evidence="2 3">Kr 154-4</strain>
    </source>
</reference>
<feature type="transmembrane region" description="Helical" evidence="1">
    <location>
        <begin position="78"/>
        <end position="96"/>
    </location>
</feature>
<evidence type="ECO:0000313" key="2">
    <source>
        <dbReference type="EMBL" id="WPY00951.1"/>
    </source>
</evidence>
<dbReference type="RefSeq" id="WP_323737772.1">
    <property type="nucleotide sequence ID" value="NZ_CP112932.1"/>
</dbReference>
<feature type="transmembrane region" description="Helical" evidence="1">
    <location>
        <begin position="17"/>
        <end position="39"/>
    </location>
</feature>
<feature type="transmembrane region" description="Helical" evidence="1">
    <location>
        <begin position="51"/>
        <end position="72"/>
    </location>
</feature>
<name>A0ABZ0UT45_9RICK</name>
<keyword evidence="1" id="KW-0472">Membrane</keyword>
<keyword evidence="1" id="KW-0812">Transmembrane</keyword>
<keyword evidence="3" id="KW-1185">Reference proteome</keyword>
<dbReference type="EMBL" id="CP112932">
    <property type="protein sequence ID" value="WPY00951.1"/>
    <property type="molecule type" value="Genomic_DNA"/>
</dbReference>
<protein>
    <submittedName>
        <fullName evidence="2">DUF4870 domain-containing protein</fullName>
    </submittedName>
</protein>
<proteinExistence type="predicted"/>
<evidence type="ECO:0000256" key="1">
    <source>
        <dbReference type="SAM" id="Phobius"/>
    </source>
</evidence>
<organism evidence="2 3">
    <name type="scientific">Candidatus Trichorickettsia mobilis</name>
    <dbReference type="NCBI Taxonomy" id="1346319"/>
    <lineage>
        <taxon>Bacteria</taxon>
        <taxon>Pseudomonadati</taxon>
        <taxon>Pseudomonadota</taxon>
        <taxon>Alphaproteobacteria</taxon>
        <taxon>Rickettsiales</taxon>
        <taxon>Rickettsiaceae</taxon>
        <taxon>Rickettsieae</taxon>
        <taxon>Candidatus Trichorickettsia</taxon>
    </lineage>
</organism>